<dbReference type="SUPFAM" id="SSF51569">
    <property type="entry name" value="Aldolase"/>
    <property type="match status" value="1"/>
</dbReference>
<dbReference type="AlphaFoldDB" id="A0A2Z2NNW3"/>
<feature type="domain" description="Pyruvate carboxyltransferase" evidence="4">
    <location>
        <begin position="7"/>
        <end position="277"/>
    </location>
</feature>
<gene>
    <name evidence="5" type="primary">yngG</name>
    <name evidence="5" type="ORF">IMCC3135_14190</name>
</gene>
<dbReference type="OrthoDB" id="9784013at2"/>
<evidence type="ECO:0000313" key="5">
    <source>
        <dbReference type="EMBL" id="ASJ72923.1"/>
    </source>
</evidence>
<dbReference type="EC" id="4.1.3.4" evidence="5"/>
<comment type="similarity">
    <text evidence="1">Belongs to the HMG-CoA lyase family.</text>
</comment>
<reference evidence="5 6" key="1">
    <citation type="submission" date="2016-12" db="EMBL/GenBank/DDBJ databases">
        <authorList>
            <person name="Song W.-J."/>
            <person name="Kurnit D.M."/>
        </authorList>
    </citation>
    <scope>NUCLEOTIDE SEQUENCE [LARGE SCALE GENOMIC DNA]</scope>
    <source>
        <strain evidence="5 6">IMCC3135</strain>
    </source>
</reference>
<dbReference type="EMBL" id="CP018632">
    <property type="protein sequence ID" value="ASJ72923.1"/>
    <property type="molecule type" value="Genomic_DNA"/>
</dbReference>
<dbReference type="PANTHER" id="PTHR42738">
    <property type="entry name" value="HYDROXYMETHYLGLUTARYL-COA LYASE"/>
    <property type="match status" value="1"/>
</dbReference>
<dbReference type="Proteomes" id="UP000250079">
    <property type="component" value="Chromosome"/>
</dbReference>
<name>A0A2Z2NNW3_9GAMM</name>
<keyword evidence="3 5" id="KW-0456">Lyase</keyword>
<keyword evidence="2" id="KW-0479">Metal-binding</keyword>
<organism evidence="5 6">
    <name type="scientific">Granulosicoccus antarcticus IMCC3135</name>
    <dbReference type="NCBI Taxonomy" id="1192854"/>
    <lineage>
        <taxon>Bacteria</taxon>
        <taxon>Pseudomonadati</taxon>
        <taxon>Pseudomonadota</taxon>
        <taxon>Gammaproteobacteria</taxon>
        <taxon>Chromatiales</taxon>
        <taxon>Granulosicoccaceae</taxon>
        <taxon>Granulosicoccus</taxon>
    </lineage>
</organism>
<protein>
    <submittedName>
        <fullName evidence="5">Hydroxymethylglutaryl-CoA lyase YngG</fullName>
        <ecNumber evidence="5">4.1.3.4</ecNumber>
    </submittedName>
</protein>
<dbReference type="Gene3D" id="3.20.20.70">
    <property type="entry name" value="Aldolase class I"/>
    <property type="match status" value="1"/>
</dbReference>
<dbReference type="NCBIfam" id="NF004283">
    <property type="entry name" value="PRK05692.1"/>
    <property type="match status" value="1"/>
</dbReference>
<dbReference type="RefSeq" id="WP_088918190.1">
    <property type="nucleotide sequence ID" value="NZ_CP018632.1"/>
</dbReference>
<dbReference type="GO" id="GO:0046872">
    <property type="term" value="F:metal ion binding"/>
    <property type="evidence" value="ECO:0007669"/>
    <property type="project" value="UniProtKB-KW"/>
</dbReference>
<dbReference type="Pfam" id="PF00682">
    <property type="entry name" value="HMGL-like"/>
    <property type="match status" value="1"/>
</dbReference>
<dbReference type="InterPro" id="IPR013785">
    <property type="entry name" value="Aldolase_TIM"/>
</dbReference>
<dbReference type="PROSITE" id="PS50991">
    <property type="entry name" value="PYR_CT"/>
    <property type="match status" value="1"/>
</dbReference>
<dbReference type="InterPro" id="IPR043594">
    <property type="entry name" value="HMGL"/>
</dbReference>
<dbReference type="CDD" id="cd07938">
    <property type="entry name" value="DRE_TIM_HMGL"/>
    <property type="match status" value="1"/>
</dbReference>
<evidence type="ECO:0000256" key="3">
    <source>
        <dbReference type="ARBA" id="ARBA00023239"/>
    </source>
</evidence>
<accession>A0A2Z2NNW3</accession>
<dbReference type="GO" id="GO:0006552">
    <property type="term" value="P:L-leucine catabolic process"/>
    <property type="evidence" value="ECO:0007669"/>
    <property type="project" value="TreeGrafter"/>
</dbReference>
<evidence type="ECO:0000256" key="1">
    <source>
        <dbReference type="ARBA" id="ARBA00009405"/>
    </source>
</evidence>
<keyword evidence="6" id="KW-1185">Reference proteome</keyword>
<proteinExistence type="inferred from homology"/>
<dbReference type="GO" id="GO:0004419">
    <property type="term" value="F:hydroxymethylglutaryl-CoA lyase activity"/>
    <property type="evidence" value="ECO:0007669"/>
    <property type="project" value="UniProtKB-EC"/>
</dbReference>
<evidence type="ECO:0000259" key="4">
    <source>
        <dbReference type="PROSITE" id="PS50991"/>
    </source>
</evidence>
<sequence>MIQTTPIEIVEVAPRDGFQSINEPIATGIKIQIIEALIAAGLTRIEFGSFVSPRAIPQMVDMIEIAQHFRTDTRARLAALVPNVRGAELALKNGVQEIVYVFSASEAHNLSNVGAPISQSIQGLADVCQAISGADIALRVDLATAFDCPFDGTVPMDAVLHALEHIAQLAPTSEIALCDTTGRANPFEVAERFQKVMTMEALSNNTWAFHGHDTYGMGIANAMAANRAGVAVIDTSAGGLGGCPFAPGATGNTATEDLVFAARGSNAGCAVDLAALLEVADRIAELPGTSMGGHLRTVPRGKLPLL</sequence>
<dbReference type="KEGG" id="gai:IMCC3135_14190"/>
<dbReference type="GO" id="GO:0046951">
    <property type="term" value="P:ketone body biosynthetic process"/>
    <property type="evidence" value="ECO:0007669"/>
    <property type="project" value="TreeGrafter"/>
</dbReference>
<evidence type="ECO:0000256" key="2">
    <source>
        <dbReference type="ARBA" id="ARBA00022723"/>
    </source>
</evidence>
<dbReference type="PANTHER" id="PTHR42738:SF7">
    <property type="entry name" value="HYDROXYMETHYLGLUTARYL-COA LYASE"/>
    <property type="match status" value="1"/>
</dbReference>
<dbReference type="InterPro" id="IPR000891">
    <property type="entry name" value="PYR_CT"/>
</dbReference>
<evidence type="ECO:0000313" key="6">
    <source>
        <dbReference type="Proteomes" id="UP000250079"/>
    </source>
</evidence>